<keyword evidence="3" id="KW-1185">Reference proteome</keyword>
<dbReference type="EMBL" id="CP071793">
    <property type="protein sequence ID" value="QTD52267.1"/>
    <property type="molecule type" value="Genomic_DNA"/>
</dbReference>
<dbReference type="RefSeq" id="WP_237382376.1">
    <property type="nucleotide sequence ID" value="NZ_CP071793.1"/>
</dbReference>
<name>A0A8A4TSA1_SULCO</name>
<reference evidence="2" key="1">
    <citation type="submission" date="2021-03" db="EMBL/GenBank/DDBJ databases">
        <title>Acanthopleuribacteraceae sp. M133.</title>
        <authorList>
            <person name="Wang G."/>
        </authorList>
    </citation>
    <scope>NUCLEOTIDE SEQUENCE</scope>
    <source>
        <strain evidence="2">M133</strain>
    </source>
</reference>
<feature type="chain" id="PRO_5035221502" evidence="1">
    <location>
        <begin position="20"/>
        <end position="93"/>
    </location>
</feature>
<evidence type="ECO:0000313" key="3">
    <source>
        <dbReference type="Proteomes" id="UP000663929"/>
    </source>
</evidence>
<feature type="signal peptide" evidence="1">
    <location>
        <begin position="1"/>
        <end position="19"/>
    </location>
</feature>
<dbReference type="Proteomes" id="UP000663929">
    <property type="component" value="Chromosome"/>
</dbReference>
<protein>
    <submittedName>
        <fullName evidence="2">Uncharacterized protein</fullName>
    </submittedName>
</protein>
<accession>A0A8A4TSA1</accession>
<keyword evidence="1" id="KW-0732">Signal</keyword>
<dbReference type="AlphaFoldDB" id="A0A8A4TSA1"/>
<gene>
    <name evidence="2" type="ORF">J3U87_07315</name>
</gene>
<proteinExistence type="predicted"/>
<sequence>MKCLIAVLLILMSTSNALAFEWNHGRKQSFRPCHLTLHGIRCYGTKYYCEPTYYPDFCVTTGCTDLTECVVIGGSIECNGDSDPGCELNDDWP</sequence>
<organism evidence="2 3">
    <name type="scientific">Sulfidibacter corallicola</name>
    <dbReference type="NCBI Taxonomy" id="2818388"/>
    <lineage>
        <taxon>Bacteria</taxon>
        <taxon>Pseudomonadati</taxon>
        <taxon>Acidobacteriota</taxon>
        <taxon>Holophagae</taxon>
        <taxon>Acanthopleuribacterales</taxon>
        <taxon>Acanthopleuribacteraceae</taxon>
        <taxon>Sulfidibacter</taxon>
    </lineage>
</organism>
<dbReference type="KEGG" id="scor:J3U87_07315"/>
<evidence type="ECO:0000313" key="2">
    <source>
        <dbReference type="EMBL" id="QTD52267.1"/>
    </source>
</evidence>
<evidence type="ECO:0000256" key="1">
    <source>
        <dbReference type="SAM" id="SignalP"/>
    </source>
</evidence>